<evidence type="ECO:0000313" key="1">
    <source>
        <dbReference type="EMBL" id="MBA0699690.1"/>
    </source>
</evidence>
<accession>A0A7J8YK92</accession>
<dbReference type="AlphaFoldDB" id="A0A7J8YK92"/>
<proteinExistence type="predicted"/>
<gene>
    <name evidence="1" type="ORF">Goari_001301</name>
</gene>
<feature type="non-terminal residue" evidence="1">
    <location>
        <position position="22"/>
    </location>
</feature>
<protein>
    <submittedName>
        <fullName evidence="1">Uncharacterized protein</fullName>
    </submittedName>
</protein>
<reference evidence="1 2" key="1">
    <citation type="journal article" date="2019" name="Genome Biol. Evol.">
        <title>Insights into the evolution of the New World diploid cottons (Gossypium, subgenus Houzingenia) based on genome sequencing.</title>
        <authorList>
            <person name="Grover C.E."/>
            <person name="Arick M.A. 2nd"/>
            <person name="Thrash A."/>
            <person name="Conover J.L."/>
            <person name="Sanders W.S."/>
            <person name="Peterson D.G."/>
            <person name="Frelichowski J.E."/>
            <person name="Scheffler J.A."/>
            <person name="Scheffler B.E."/>
            <person name="Wendel J.F."/>
        </authorList>
    </citation>
    <scope>NUCLEOTIDE SEQUENCE [LARGE SCALE GENOMIC DNA]</scope>
    <source>
        <strain evidence="1">185</strain>
        <tissue evidence="1">Leaf</tissue>
    </source>
</reference>
<dbReference type="EMBL" id="JABFAA010000013">
    <property type="protein sequence ID" value="MBA0699690.1"/>
    <property type="molecule type" value="Genomic_DNA"/>
</dbReference>
<organism evidence="1 2">
    <name type="scientific">Gossypium aridum</name>
    <name type="common">American cotton</name>
    <name type="synonym">Erioxylum aridum</name>
    <dbReference type="NCBI Taxonomy" id="34290"/>
    <lineage>
        <taxon>Eukaryota</taxon>
        <taxon>Viridiplantae</taxon>
        <taxon>Streptophyta</taxon>
        <taxon>Embryophyta</taxon>
        <taxon>Tracheophyta</taxon>
        <taxon>Spermatophyta</taxon>
        <taxon>Magnoliopsida</taxon>
        <taxon>eudicotyledons</taxon>
        <taxon>Gunneridae</taxon>
        <taxon>Pentapetalae</taxon>
        <taxon>rosids</taxon>
        <taxon>malvids</taxon>
        <taxon>Malvales</taxon>
        <taxon>Malvaceae</taxon>
        <taxon>Malvoideae</taxon>
        <taxon>Gossypium</taxon>
    </lineage>
</organism>
<comment type="caution">
    <text evidence="1">The sequence shown here is derived from an EMBL/GenBank/DDBJ whole genome shotgun (WGS) entry which is preliminary data.</text>
</comment>
<name>A0A7J8YK92_GOSAI</name>
<keyword evidence="2" id="KW-1185">Reference proteome</keyword>
<sequence length="22" mass="2584">MAIKDVEGILRSLDPQYYDILM</sequence>
<dbReference type="Proteomes" id="UP000593577">
    <property type="component" value="Unassembled WGS sequence"/>
</dbReference>
<evidence type="ECO:0000313" key="2">
    <source>
        <dbReference type="Proteomes" id="UP000593577"/>
    </source>
</evidence>